<comment type="function">
    <text evidence="1 6">Removes the N-terminal methionine from nascent proteins. The N-terminal methionine is often cleaved when the second residue in the primary sequence is small and uncharged (Met-Ala-, Cys, Gly, Pro, Ser, Thr, or Val). Requires deformylation of the N(alpha)-formylated initiator methionine before it can be hydrolyzed.</text>
</comment>
<evidence type="ECO:0000256" key="6">
    <source>
        <dbReference type="HAMAP-Rule" id="MF_01974"/>
    </source>
</evidence>
<feature type="binding site" evidence="6">
    <location>
        <position position="106"/>
    </location>
    <ligand>
        <name>a divalent metal cation</name>
        <dbReference type="ChEBI" id="CHEBI:60240"/>
        <label>2</label>
        <note>catalytic</note>
    </ligand>
</feature>
<dbReference type="HAMAP" id="MF_01974">
    <property type="entry name" value="MetAP_1"/>
    <property type="match status" value="1"/>
</dbReference>
<feature type="binding site" evidence="6">
    <location>
        <position position="234"/>
    </location>
    <ligand>
        <name>a divalent metal cation</name>
        <dbReference type="ChEBI" id="CHEBI:60240"/>
        <label>2</label>
        <note>catalytic</note>
    </ligand>
</feature>
<dbReference type="PANTHER" id="PTHR43330:SF27">
    <property type="entry name" value="METHIONINE AMINOPEPTIDASE"/>
    <property type="match status" value="1"/>
</dbReference>
<comment type="cofactor">
    <cofactor evidence="6">
        <name>Co(2+)</name>
        <dbReference type="ChEBI" id="CHEBI:48828"/>
    </cofactor>
    <cofactor evidence="6">
        <name>Zn(2+)</name>
        <dbReference type="ChEBI" id="CHEBI:29105"/>
    </cofactor>
    <cofactor evidence="6">
        <name>Mn(2+)</name>
        <dbReference type="ChEBI" id="CHEBI:29035"/>
    </cofactor>
    <cofactor evidence="6">
        <name>Fe(2+)</name>
        <dbReference type="ChEBI" id="CHEBI:29033"/>
    </cofactor>
    <text evidence="6">Binds 2 divalent metal cations per subunit. Has a high-affinity and a low affinity metal-binding site. The true nature of the physiological cofactor is under debate. The enzyme is active with cobalt, zinc, manganese or divalent iron ions. Most likely, methionine aminopeptidases function as mononuclear Fe(2+)-metalloproteases under physiological conditions, and the catalytically relevant metal-binding site has been assigned to the histidine-containing high-affinity site.</text>
</comment>
<evidence type="ECO:0000313" key="9">
    <source>
        <dbReference type="EMBL" id="GAB1251249.1"/>
    </source>
</evidence>
<dbReference type="PRINTS" id="PR00599">
    <property type="entry name" value="MAPEPTIDASE"/>
</dbReference>
<dbReference type="Proteomes" id="UP001628220">
    <property type="component" value="Unassembled WGS sequence"/>
</dbReference>
<keyword evidence="4 6" id="KW-0479">Metal-binding</keyword>
<comment type="similarity">
    <text evidence="6">Belongs to the peptidase M24A family. Methionine aminopeptidase type 1 subfamily.</text>
</comment>
<keyword evidence="2 6" id="KW-0031">Aminopeptidase</keyword>
<dbReference type="RefSeq" id="WP_411915061.1">
    <property type="nucleotide sequence ID" value="NZ_BAAFSF010000001.1"/>
</dbReference>
<dbReference type="SUPFAM" id="SSF55920">
    <property type="entry name" value="Creatinase/aminopeptidase"/>
    <property type="match status" value="1"/>
</dbReference>
<evidence type="ECO:0000256" key="3">
    <source>
        <dbReference type="ARBA" id="ARBA00022670"/>
    </source>
</evidence>
<dbReference type="Pfam" id="PF00557">
    <property type="entry name" value="Peptidase_M24"/>
    <property type="match status" value="1"/>
</dbReference>
<dbReference type="InterPro" id="IPR036005">
    <property type="entry name" value="Creatinase/aminopeptidase-like"/>
</dbReference>
<dbReference type="InterPro" id="IPR000994">
    <property type="entry name" value="Pept_M24"/>
</dbReference>
<dbReference type="InterPro" id="IPR001714">
    <property type="entry name" value="Pept_M24_MAP"/>
</dbReference>
<evidence type="ECO:0000259" key="8">
    <source>
        <dbReference type="Pfam" id="PF00557"/>
    </source>
</evidence>
<keyword evidence="10" id="KW-1185">Reference proteome</keyword>
<comment type="catalytic activity">
    <reaction evidence="6 7">
        <text>Release of N-terminal amino acids, preferentially methionine, from peptides and arylamides.</text>
        <dbReference type="EC" id="3.4.11.18"/>
    </reaction>
</comment>
<evidence type="ECO:0000256" key="7">
    <source>
        <dbReference type="RuleBase" id="RU003653"/>
    </source>
</evidence>
<dbReference type="PANTHER" id="PTHR43330">
    <property type="entry name" value="METHIONINE AMINOPEPTIDASE"/>
    <property type="match status" value="1"/>
</dbReference>
<feature type="binding site" evidence="6">
    <location>
        <position position="202"/>
    </location>
    <ligand>
        <name>a divalent metal cation</name>
        <dbReference type="ChEBI" id="CHEBI:60240"/>
        <label>2</label>
        <note>catalytic</note>
    </ligand>
</feature>
<feature type="binding site" evidence="6">
    <location>
        <position position="106"/>
    </location>
    <ligand>
        <name>a divalent metal cation</name>
        <dbReference type="ChEBI" id="CHEBI:60240"/>
        <label>1</label>
    </ligand>
</feature>
<feature type="domain" description="Peptidase M24" evidence="8">
    <location>
        <begin position="11"/>
        <end position="235"/>
    </location>
</feature>
<dbReference type="EMBL" id="BAAFSF010000001">
    <property type="protein sequence ID" value="GAB1251249.1"/>
    <property type="molecule type" value="Genomic_DNA"/>
</dbReference>
<feature type="binding site" evidence="6">
    <location>
        <position position="176"/>
    </location>
    <ligand>
        <name>substrate</name>
    </ligand>
</feature>
<feature type="binding site" evidence="6">
    <location>
        <position position="77"/>
    </location>
    <ligand>
        <name>substrate</name>
    </ligand>
</feature>
<feature type="binding site" evidence="6">
    <location>
        <position position="234"/>
    </location>
    <ligand>
        <name>a divalent metal cation</name>
        <dbReference type="ChEBI" id="CHEBI:60240"/>
        <label>1</label>
    </ligand>
</feature>
<dbReference type="InterPro" id="IPR002467">
    <property type="entry name" value="Pept_M24A_MAP1"/>
</dbReference>
<dbReference type="NCBIfam" id="TIGR00500">
    <property type="entry name" value="met_pdase_I"/>
    <property type="match status" value="1"/>
</dbReference>
<evidence type="ECO:0000313" key="10">
    <source>
        <dbReference type="Proteomes" id="UP001628220"/>
    </source>
</evidence>
<dbReference type="EC" id="3.4.11.18" evidence="6 7"/>
<keyword evidence="3 6" id="KW-0645">Protease</keyword>
<proteinExistence type="inferred from homology"/>
<keyword evidence="5 6" id="KW-0378">Hydrolase</keyword>
<comment type="subunit">
    <text evidence="6">Monomer.</text>
</comment>
<evidence type="ECO:0000256" key="2">
    <source>
        <dbReference type="ARBA" id="ARBA00022438"/>
    </source>
</evidence>
<evidence type="ECO:0000256" key="1">
    <source>
        <dbReference type="ARBA" id="ARBA00002521"/>
    </source>
</evidence>
<evidence type="ECO:0000256" key="5">
    <source>
        <dbReference type="ARBA" id="ARBA00022801"/>
    </source>
</evidence>
<feature type="binding site" evidence="6">
    <location>
        <position position="95"/>
    </location>
    <ligand>
        <name>a divalent metal cation</name>
        <dbReference type="ChEBI" id="CHEBI:60240"/>
        <label>1</label>
    </ligand>
</feature>
<comment type="caution">
    <text evidence="9">The sequence shown here is derived from an EMBL/GenBank/DDBJ whole genome shotgun (WGS) entry which is preliminary data.</text>
</comment>
<feature type="binding site" evidence="6">
    <location>
        <position position="169"/>
    </location>
    <ligand>
        <name>a divalent metal cation</name>
        <dbReference type="ChEBI" id="CHEBI:60240"/>
        <label>2</label>
        <note>catalytic</note>
    </ligand>
</feature>
<accession>A0ABQ0E0Q7</accession>
<dbReference type="Gene3D" id="3.90.230.10">
    <property type="entry name" value="Creatinase/methionine aminopeptidase superfamily"/>
    <property type="match status" value="1"/>
</dbReference>
<dbReference type="CDD" id="cd01086">
    <property type="entry name" value="MetAP1"/>
    <property type="match status" value="1"/>
</dbReference>
<sequence>MITLKTDEEMELMYAANQLVGKTLAEVAKHIAPGVSTLSLDKVAHDFIMDNGAYPAFLGYGGFPASLCISINDEIVHGIPKADRYLEEGDIVSVDCGTKLNGFTGDSAYTFAVGEISSEKRKLLETTLESLYEGIKAAVIGNRVGHVSHAVQEYCERRGYSIVRELEGHGIGRDMHEEPGVPNYGRRGVGAMLRNGMCICIEPMVNMGSKNVIFDREDGWTVRTKDGKPAAHFEHCIGFINGETRILSSFDYIKEVVKEKKF</sequence>
<gene>
    <name evidence="6 9" type="primary">map</name>
    <name evidence="9" type="ORF">Tsumi_03530</name>
</gene>
<name>A0ABQ0E0Q7_9PORP</name>
<protein>
    <recommendedName>
        <fullName evidence="6 7">Methionine aminopeptidase</fullName>
        <shortName evidence="6">MAP</shortName>
        <shortName evidence="6">MetAP</shortName>
        <ecNumber evidence="6 7">3.4.11.18</ecNumber>
    </recommendedName>
    <alternativeName>
        <fullName evidence="6">Peptidase M</fullName>
    </alternativeName>
</protein>
<reference evidence="9 10" key="1">
    <citation type="journal article" date="2025" name="Int. J. Syst. Evol. Microbiol.">
        <title>Desulfovibrio falkowii sp. nov., Porphyromonas miyakawae sp. nov., Mediterraneibacter flintii sp. nov. and Owariibacterium komagatae gen. nov., sp. nov., isolated from human faeces.</title>
        <authorList>
            <person name="Hamaguchi T."/>
            <person name="Ohara M."/>
            <person name="Hisatomi A."/>
            <person name="Sekiguchi K."/>
            <person name="Takeda J.I."/>
            <person name="Ueyama J."/>
            <person name="Ito M."/>
            <person name="Nishiwaki H."/>
            <person name="Ogi T."/>
            <person name="Hirayama M."/>
            <person name="Ohkuma M."/>
            <person name="Sakamoto M."/>
            <person name="Ohno K."/>
        </authorList>
    </citation>
    <scope>NUCLEOTIDE SEQUENCE [LARGE SCALE GENOMIC DNA]</scope>
    <source>
        <strain evidence="9 10">13CB11C</strain>
    </source>
</reference>
<evidence type="ECO:0000256" key="4">
    <source>
        <dbReference type="ARBA" id="ARBA00022723"/>
    </source>
</evidence>
<organism evidence="9 10">
    <name type="scientific">Porphyromonas miyakawae</name>
    <dbReference type="NCBI Taxonomy" id="3137470"/>
    <lineage>
        <taxon>Bacteria</taxon>
        <taxon>Pseudomonadati</taxon>
        <taxon>Bacteroidota</taxon>
        <taxon>Bacteroidia</taxon>
        <taxon>Bacteroidales</taxon>
        <taxon>Porphyromonadaceae</taxon>
        <taxon>Porphyromonas</taxon>
    </lineage>
</organism>
<dbReference type="GO" id="GO:0004177">
    <property type="term" value="F:aminopeptidase activity"/>
    <property type="evidence" value="ECO:0007669"/>
    <property type="project" value="UniProtKB-KW"/>
</dbReference>